<dbReference type="SMART" id="SM00639">
    <property type="entry name" value="PSA"/>
    <property type="match status" value="16"/>
</dbReference>
<feature type="non-terminal residue" evidence="1">
    <location>
        <position position="1391"/>
    </location>
</feature>
<name>A0CMT6_PARTE</name>
<dbReference type="HOGENOM" id="CLU_005973_0_0_1"/>
<evidence type="ECO:0000313" key="1">
    <source>
        <dbReference type="EMBL" id="CAK72103.1"/>
    </source>
</evidence>
<proteinExistence type="predicted"/>
<reference evidence="1 2" key="1">
    <citation type="journal article" date="2006" name="Nature">
        <title>Global trends of whole-genome duplications revealed by the ciliate Paramecium tetraurelia.</title>
        <authorList>
            <consortium name="Genoscope"/>
            <person name="Aury J.-M."/>
            <person name="Jaillon O."/>
            <person name="Duret L."/>
            <person name="Noel B."/>
            <person name="Jubin C."/>
            <person name="Porcel B.M."/>
            <person name="Segurens B."/>
            <person name="Daubin V."/>
            <person name="Anthouard V."/>
            <person name="Aiach N."/>
            <person name="Arnaiz O."/>
            <person name="Billaut A."/>
            <person name="Beisson J."/>
            <person name="Blanc I."/>
            <person name="Bouhouche K."/>
            <person name="Camara F."/>
            <person name="Duharcourt S."/>
            <person name="Guigo R."/>
            <person name="Gogendeau D."/>
            <person name="Katinka M."/>
            <person name="Keller A.-M."/>
            <person name="Kissmehl R."/>
            <person name="Klotz C."/>
            <person name="Koll F."/>
            <person name="Le Moue A."/>
            <person name="Lepere C."/>
            <person name="Malinsky S."/>
            <person name="Nowacki M."/>
            <person name="Nowak J.K."/>
            <person name="Plattner H."/>
            <person name="Poulain J."/>
            <person name="Ruiz F."/>
            <person name="Serrano V."/>
            <person name="Zagulski M."/>
            <person name="Dessen P."/>
            <person name="Betermier M."/>
            <person name="Weissenbach J."/>
            <person name="Scarpelli C."/>
            <person name="Schachter V."/>
            <person name="Sperling L."/>
            <person name="Meyer E."/>
            <person name="Cohen J."/>
            <person name="Wincker P."/>
        </authorList>
    </citation>
    <scope>NUCLEOTIDE SEQUENCE [LARGE SCALE GENOMIC DNA]</scope>
    <source>
        <strain evidence="1 2">Stock d4-2</strain>
    </source>
</reference>
<protein>
    <submittedName>
        <fullName evidence="1">Uncharacterized protein</fullName>
    </submittedName>
</protein>
<evidence type="ECO:0000313" key="2">
    <source>
        <dbReference type="Proteomes" id="UP000000600"/>
    </source>
</evidence>
<dbReference type="InParanoid" id="A0CMT6"/>
<gene>
    <name evidence="1" type="ORF">GSPATT00038720001</name>
</gene>
<keyword evidence="2" id="KW-1185">Reference proteome</keyword>
<dbReference type="Pfam" id="PF01508">
    <property type="entry name" value="Paramecium_SA"/>
    <property type="match status" value="17"/>
</dbReference>
<dbReference type="GeneID" id="5025284"/>
<dbReference type="InterPro" id="IPR002895">
    <property type="entry name" value="Paramecium_SA"/>
</dbReference>
<accession>A0CMT6</accession>
<dbReference type="OrthoDB" id="325226at2759"/>
<dbReference type="RefSeq" id="XP_001439500.1">
    <property type="nucleotide sequence ID" value="XM_001439463.1"/>
</dbReference>
<dbReference type="Proteomes" id="UP000000600">
    <property type="component" value="Unassembled WGS sequence"/>
</dbReference>
<organism evidence="1 2">
    <name type="scientific">Paramecium tetraurelia</name>
    <dbReference type="NCBI Taxonomy" id="5888"/>
    <lineage>
        <taxon>Eukaryota</taxon>
        <taxon>Sar</taxon>
        <taxon>Alveolata</taxon>
        <taxon>Ciliophora</taxon>
        <taxon>Intramacronucleata</taxon>
        <taxon>Oligohymenophorea</taxon>
        <taxon>Peniculida</taxon>
        <taxon>Parameciidae</taxon>
        <taxon>Paramecium</taxon>
    </lineage>
</organism>
<dbReference type="EMBL" id="CT868111">
    <property type="protein sequence ID" value="CAK72103.1"/>
    <property type="molecule type" value="Genomic_DNA"/>
</dbReference>
<sequence>MLKVVVLKHHILAFQIIVKMDVWLSPQVVHSQFSKIVKMDRDLMVIVIGMDLIVLKRHVLIQYQQHIMIAIIYSINVPSMMMAQHVYHQLLLALHIKFNRIVKLHLHKRIVIGQEQFVEMQFCDDTPDSDLFDSDEECLKYQTQNETCTIIAKVGSQGCVQKQPVCSNYKTSSQCHKTLSNLNAQDDCKWINGICYSLSTFATGPCSTFKGTQDICKAYRQGCTNVANASTSTACTLDCTLKIGSGLTFQDCQNVDPTCSVKKDGSGCIVIQSTCAGYGTTDVNCYKSNATGTQANCIMNKATPPSCQSVSSASDCALVSGSGLDHAKCQAFNIACTSLGKGNGCQEFKANCTAYTGNTDNCTVSQQGKCYINDLNGSDCMRFSNCFSITGTNLTHQICNSQNTDCTVNKQKTACQDRRATCDLYPSQEQCTISAAALKASQCVWSGTACLAVTVVATHCSYITGTYLTDSFCATYNNNCTVNYEKTACQEKKASCGLYLTKSSCTLSLATGSAGKCIWNNGSCGIMMSLLTIAESINNYEMSSKICAEFNPAFAAASDGNSCFIKKAQCSMYTEESYCTTSSASGTAANCIWDGSHCQAFTSGLLCKYIIGSNKLDSYCPSINPLCTTKLYRSNCYGKMANCSDYKGEGDCQQSLASGTAGYCIWTGSICTYVTNPSNDCGYAKIYIENPDLVCANYHASCIPYFGERGCQQIQSNCSSYKTKKDCYQSLNDGYCAWINEDCIILTSPSQCALVSGSDLTGTYCNGLHKECWATAKKDGCYQMKNTCAEYNMAANICVRSLNDGNAGLCAWNKTNGCYKITSPSQCDYMDTILIDTSFRTTDAICANFNAGCVASLELNGCQEIQKSCSLYVDSFKCIKAGCIMKNEKCTSVTDPATDCQYIPKQLFNLSCESYHSGCTSNKYQSSCQVKKAICGEYTTKETCVRSAAEPPFDWCVYLNSNCVPVRGLLTDCAAITATSGLSDSDCSGYNSICTSNKAGTACQDKKSLCTDYQNQDSCTVSSGSKCIWKSSCISVSDPTTDCVYVVGTNLTHDICVSYNNKCTVNKAGTSCQEMKNTCAEYTKSDNCTRSQDSGPQSNCVWHSKCSSVTNTSTDCVYVTGSNLTKDICALYNPDCTVNYSGTACQQKKSSCSGYTLKENCSADCIWDEALKCISISDPSTQCSLVNGKTGLNLDMCKLYHSKCINLQDGTGCQHSQTDCKNYTTQNSCVAQADETSCLWYENSCYKITGTTCNTITGADLNHNICFSYNKGCTSLSDGTSCQDYKSTCEQYLGTTESCTYSVNGKCYLYNSNTCITILNVSTDCAKITGVSLTYEICQSYNLGCSVNRAKTACVQKAAQCSGYSTAMTGCYQAGEGLCIASTSNDSACVP</sequence>
<dbReference type="KEGG" id="ptm:GSPATT00038720001"/>